<dbReference type="Proteomes" id="UP000229342">
    <property type="component" value="Unassembled WGS sequence"/>
</dbReference>
<dbReference type="AlphaFoldDB" id="A0A2H0KEZ5"/>
<comment type="caution">
    <text evidence="2">The sequence shown here is derived from an EMBL/GenBank/DDBJ whole genome shotgun (WGS) entry which is preliminary data.</text>
</comment>
<evidence type="ECO:0000256" key="1">
    <source>
        <dbReference type="SAM" id="MobiDB-lite"/>
    </source>
</evidence>
<reference evidence="2 3" key="1">
    <citation type="submission" date="2017-09" db="EMBL/GenBank/DDBJ databases">
        <title>Depth-based differentiation of microbial function through sediment-hosted aquifers and enrichment of novel symbionts in the deep terrestrial subsurface.</title>
        <authorList>
            <person name="Probst A.J."/>
            <person name="Ladd B."/>
            <person name="Jarett J.K."/>
            <person name="Geller-Mcgrath D.E."/>
            <person name="Sieber C.M."/>
            <person name="Emerson J.B."/>
            <person name="Anantharaman K."/>
            <person name="Thomas B.C."/>
            <person name="Malmstrom R."/>
            <person name="Stieglmeier M."/>
            <person name="Klingl A."/>
            <person name="Woyke T."/>
            <person name="Ryan C.M."/>
            <person name="Banfield J.F."/>
        </authorList>
    </citation>
    <scope>NUCLEOTIDE SEQUENCE [LARGE SCALE GENOMIC DNA]</scope>
    <source>
        <strain evidence="2">CG11_big_fil_rev_8_21_14_0_20_46_11</strain>
    </source>
</reference>
<feature type="compositionally biased region" description="Basic and acidic residues" evidence="1">
    <location>
        <begin position="1"/>
        <end position="25"/>
    </location>
</feature>
<proteinExistence type="predicted"/>
<gene>
    <name evidence="2" type="ORF">COV91_00255</name>
</gene>
<evidence type="ECO:0000313" key="2">
    <source>
        <dbReference type="EMBL" id="PIQ69163.1"/>
    </source>
</evidence>
<sequence length="232" mass="26008">MRIESAPEEHTDADARKRAEGRLSGEPEESVLEGAPPVPVNLETPDGVSVEEAEEVARERRFADMLFRRDMSEKVDVELERERVPVRLDAVRDLAKEVKKKATNGDEKSLKDIPHIEKVVKALENDVGKIDLAVECNDALEELHKIKRDDSENFEAIMNTGKDKNGHDVKLRGKHGKSLDLNTDQLKHVAGLAHRGINHVSWGDIGTLYQVADKILQETIISTAKRFLNPTK</sequence>
<dbReference type="EMBL" id="PCVG01000006">
    <property type="protein sequence ID" value="PIQ69163.1"/>
    <property type="molecule type" value="Genomic_DNA"/>
</dbReference>
<evidence type="ECO:0000313" key="3">
    <source>
        <dbReference type="Proteomes" id="UP000229342"/>
    </source>
</evidence>
<feature type="region of interest" description="Disordered" evidence="1">
    <location>
        <begin position="1"/>
        <end position="53"/>
    </location>
</feature>
<accession>A0A2H0KEZ5</accession>
<protein>
    <submittedName>
        <fullName evidence="2">Uncharacterized protein</fullName>
    </submittedName>
</protein>
<organism evidence="2 3">
    <name type="scientific">Candidatus Taylorbacteria bacterium CG11_big_fil_rev_8_21_14_0_20_46_11</name>
    <dbReference type="NCBI Taxonomy" id="1975025"/>
    <lineage>
        <taxon>Bacteria</taxon>
        <taxon>Candidatus Tayloriibacteriota</taxon>
    </lineage>
</organism>
<name>A0A2H0KEZ5_9BACT</name>